<feature type="transmembrane region" description="Helical" evidence="8">
    <location>
        <begin position="485"/>
        <end position="510"/>
    </location>
</feature>
<feature type="transmembrane region" description="Helical" evidence="8">
    <location>
        <begin position="152"/>
        <end position="169"/>
    </location>
</feature>
<dbReference type="PANTHER" id="PTHR24223:SF222">
    <property type="entry name" value="OS01G0902100 PROTEIN"/>
    <property type="match status" value="1"/>
</dbReference>
<dbReference type="PROSITE" id="PS50929">
    <property type="entry name" value="ABC_TM1F"/>
    <property type="match status" value="1"/>
</dbReference>
<protein>
    <submittedName>
        <fullName evidence="11">Abc transporter c family member 3</fullName>
    </submittedName>
</protein>
<dbReference type="InterPro" id="IPR036640">
    <property type="entry name" value="ABC1_TM_sf"/>
</dbReference>
<dbReference type="InterPro" id="IPR011527">
    <property type="entry name" value="ABC1_TM_dom"/>
</dbReference>
<dbReference type="Pfam" id="PF00005">
    <property type="entry name" value="ABC_tran"/>
    <property type="match status" value="1"/>
</dbReference>
<dbReference type="Proteomes" id="UP000237347">
    <property type="component" value="Unassembled WGS sequence"/>
</dbReference>
<evidence type="ECO:0000256" key="5">
    <source>
        <dbReference type="ARBA" id="ARBA00022840"/>
    </source>
</evidence>
<evidence type="ECO:0000256" key="3">
    <source>
        <dbReference type="ARBA" id="ARBA00022692"/>
    </source>
</evidence>
<keyword evidence="12" id="KW-1185">Reference proteome</keyword>
<dbReference type="GO" id="GO:0016020">
    <property type="term" value="C:membrane"/>
    <property type="evidence" value="ECO:0007669"/>
    <property type="project" value="UniProtKB-SubCell"/>
</dbReference>
<evidence type="ECO:0000256" key="4">
    <source>
        <dbReference type="ARBA" id="ARBA00022741"/>
    </source>
</evidence>
<keyword evidence="3 8" id="KW-0812">Transmembrane</keyword>
<dbReference type="AlphaFoldDB" id="A0AAW0LDL3"/>
<comment type="caution">
    <text evidence="11">The sequence shown here is derived from an EMBL/GenBank/DDBJ whole genome shotgun (WGS) entry which is preliminary data.</text>
</comment>
<comment type="subcellular location">
    <subcellularLocation>
        <location evidence="1">Membrane</location>
        <topology evidence="1">Multi-pass membrane protein</topology>
    </subcellularLocation>
</comment>
<evidence type="ECO:0000256" key="1">
    <source>
        <dbReference type="ARBA" id="ARBA00004141"/>
    </source>
</evidence>
<feature type="transmembrane region" description="Helical" evidence="8">
    <location>
        <begin position="407"/>
        <end position="427"/>
    </location>
</feature>
<dbReference type="FunFam" id="1.20.1560.10:FF:000003">
    <property type="entry name" value="ABC transporter C family member 10"/>
    <property type="match status" value="1"/>
</dbReference>
<keyword evidence="2" id="KW-0813">Transport</keyword>
<dbReference type="PROSITE" id="PS50893">
    <property type="entry name" value="ABC_TRANSPORTER_2"/>
    <property type="match status" value="1"/>
</dbReference>
<evidence type="ECO:0000256" key="2">
    <source>
        <dbReference type="ARBA" id="ARBA00022448"/>
    </source>
</evidence>
<keyword evidence="5" id="KW-0067">ATP-binding</keyword>
<feature type="domain" description="ABC transmembrane type-1" evidence="10">
    <location>
        <begin position="272"/>
        <end position="513"/>
    </location>
</feature>
<organism evidence="11 12">
    <name type="scientific">Quercus suber</name>
    <name type="common">Cork oak</name>
    <dbReference type="NCBI Taxonomy" id="58331"/>
    <lineage>
        <taxon>Eukaryota</taxon>
        <taxon>Viridiplantae</taxon>
        <taxon>Streptophyta</taxon>
        <taxon>Embryophyta</taxon>
        <taxon>Tracheophyta</taxon>
        <taxon>Spermatophyta</taxon>
        <taxon>Magnoliopsida</taxon>
        <taxon>eudicotyledons</taxon>
        <taxon>Gunneridae</taxon>
        <taxon>Pentapetalae</taxon>
        <taxon>rosids</taxon>
        <taxon>fabids</taxon>
        <taxon>Fagales</taxon>
        <taxon>Fagaceae</taxon>
        <taxon>Quercus</taxon>
    </lineage>
</organism>
<name>A0AAW0LDL3_QUESU</name>
<evidence type="ECO:0000313" key="11">
    <source>
        <dbReference type="EMBL" id="KAK7849605.1"/>
    </source>
</evidence>
<dbReference type="GO" id="GO:0016887">
    <property type="term" value="F:ATP hydrolysis activity"/>
    <property type="evidence" value="ECO:0007669"/>
    <property type="project" value="InterPro"/>
</dbReference>
<proteinExistence type="predicted"/>
<feature type="transmembrane region" description="Helical" evidence="8">
    <location>
        <begin position="78"/>
        <end position="99"/>
    </location>
</feature>
<evidence type="ECO:0000313" key="12">
    <source>
        <dbReference type="Proteomes" id="UP000237347"/>
    </source>
</evidence>
<dbReference type="EMBL" id="PKMF04000111">
    <property type="protein sequence ID" value="KAK7849605.1"/>
    <property type="molecule type" value="Genomic_DNA"/>
</dbReference>
<dbReference type="InterPro" id="IPR050173">
    <property type="entry name" value="ABC_transporter_C-like"/>
</dbReference>
<feature type="domain" description="ABC transporter" evidence="9">
    <location>
        <begin position="424"/>
        <end position="638"/>
    </location>
</feature>
<reference evidence="11 12" key="1">
    <citation type="journal article" date="2018" name="Sci. Data">
        <title>The draft genome sequence of cork oak.</title>
        <authorList>
            <person name="Ramos A.M."/>
            <person name="Usie A."/>
            <person name="Barbosa P."/>
            <person name="Barros P.M."/>
            <person name="Capote T."/>
            <person name="Chaves I."/>
            <person name="Simoes F."/>
            <person name="Abreu I."/>
            <person name="Carrasquinho I."/>
            <person name="Faro C."/>
            <person name="Guimaraes J.B."/>
            <person name="Mendonca D."/>
            <person name="Nobrega F."/>
            <person name="Rodrigues L."/>
            <person name="Saibo N.J.M."/>
            <person name="Varela M.C."/>
            <person name="Egas C."/>
            <person name="Matos J."/>
            <person name="Miguel C.M."/>
            <person name="Oliveira M.M."/>
            <person name="Ricardo C.P."/>
            <person name="Goncalves S."/>
        </authorList>
    </citation>
    <scope>NUCLEOTIDE SEQUENCE [LARGE SCALE GENOMIC DNA]</scope>
    <source>
        <strain evidence="12">cv. HL8</strain>
    </source>
</reference>
<feature type="transmembrane region" description="Helical" evidence="8">
    <location>
        <begin position="379"/>
        <end position="401"/>
    </location>
</feature>
<dbReference type="GO" id="GO:0005524">
    <property type="term" value="F:ATP binding"/>
    <property type="evidence" value="ECO:0007669"/>
    <property type="project" value="UniProtKB-KW"/>
</dbReference>
<keyword evidence="4" id="KW-0547">Nucleotide-binding</keyword>
<accession>A0AAW0LDL3</accession>
<dbReference type="InterPro" id="IPR044746">
    <property type="entry name" value="ABCC_6TM_D1"/>
</dbReference>
<keyword evidence="7 8" id="KW-0472">Membrane</keyword>
<evidence type="ECO:0000256" key="8">
    <source>
        <dbReference type="SAM" id="Phobius"/>
    </source>
</evidence>
<dbReference type="SUPFAM" id="SSF52540">
    <property type="entry name" value="P-loop containing nucleoside triphosphate hydrolases"/>
    <property type="match status" value="1"/>
</dbReference>
<dbReference type="SUPFAM" id="SSF90123">
    <property type="entry name" value="ABC transporter transmembrane region"/>
    <property type="match status" value="1"/>
</dbReference>
<evidence type="ECO:0000259" key="10">
    <source>
        <dbReference type="PROSITE" id="PS50929"/>
    </source>
</evidence>
<dbReference type="FunFam" id="3.40.50.300:FF:003492">
    <property type="entry name" value="AGAP012735-PA"/>
    <property type="match status" value="1"/>
</dbReference>
<keyword evidence="6 8" id="KW-1133">Transmembrane helix</keyword>
<feature type="transmembrane region" description="Helical" evidence="8">
    <location>
        <begin position="6"/>
        <end position="26"/>
    </location>
</feature>
<dbReference type="InterPro" id="IPR027417">
    <property type="entry name" value="P-loop_NTPase"/>
</dbReference>
<dbReference type="Gene3D" id="1.20.1560.10">
    <property type="entry name" value="ABC transporter type 1, transmembrane domain"/>
    <property type="match status" value="1"/>
</dbReference>
<dbReference type="InterPro" id="IPR003439">
    <property type="entry name" value="ABC_transporter-like_ATP-bd"/>
</dbReference>
<feature type="transmembrane region" description="Helical" evidence="8">
    <location>
        <begin position="111"/>
        <end position="132"/>
    </location>
</feature>
<dbReference type="PANTHER" id="PTHR24223">
    <property type="entry name" value="ATP-BINDING CASSETTE SUB-FAMILY C"/>
    <property type="match status" value="1"/>
</dbReference>
<evidence type="ECO:0000256" key="7">
    <source>
        <dbReference type="ARBA" id="ARBA00023136"/>
    </source>
</evidence>
<dbReference type="Gene3D" id="3.40.50.300">
    <property type="entry name" value="P-loop containing nucleotide triphosphate hydrolases"/>
    <property type="match status" value="1"/>
</dbReference>
<gene>
    <name evidence="11" type="primary">ABCC3_6</name>
    <name evidence="11" type="ORF">CFP56_002691</name>
</gene>
<feature type="transmembrane region" description="Helical" evidence="8">
    <location>
        <begin position="47"/>
        <end position="66"/>
    </location>
</feature>
<evidence type="ECO:0000256" key="6">
    <source>
        <dbReference type="ARBA" id="ARBA00022989"/>
    </source>
</evidence>
<sequence length="654" mass="74023">MESVIIDISLEILILTFAIAFLKWVLQNFWRQRREGDINEHGPVRGCRVFTMITVLSNVIISIVYLDFGLYEYWNHRIITIKSVLLFMTWALATLVAVLSKNRTLNGNKRWPLILILWWVFSFIVDLVSLTIYTITHLKSIDFPSPFPEPNIVDFASFPFAILLCFNAFPTSCTRKHSDIVEPLLQKENETSLGDDGAFTNAGIWSQLTFQWLDPIFKRGRVQKLELPHIPPIPQSETAENASLLLEESLRKASSLPKAIACAIWKPLFMNAALAGVNTIASNTGPLLITNFVNFLLGKEDDSGTHYGLILALIFFFAKTVESLTQRQWYFGAQRIGIQLRAALMVLIYRKSISTKYVGLSNGKIINLINVDAERIGDFCWHIHGVWLLPVQVILALIVLYRNLGAAPSFAALFATLLVLLCNTPLVKMQKRLHSKIMEAKDSRIKVTVETLKSMRILKLHSWEPSFLKKLLHLRETERSWLKKYLYSSSAVAFLYWASPTFVSVVTFGVCIVIRKCRLAEVVKQDQRLLGAPVAEDGENWSVGQRQLVCLARVLLKKKTILVLDEATASIDTATDNLIQETIREETKGCTVITVAHRIPTVIDNELVLVLDEGNIVEYDSPAQLLKDKSSSFSKLVAEFLRRSSKSNCHWDIS</sequence>
<dbReference type="GO" id="GO:0140359">
    <property type="term" value="F:ABC-type transporter activity"/>
    <property type="evidence" value="ECO:0007669"/>
    <property type="project" value="InterPro"/>
</dbReference>
<evidence type="ECO:0000259" key="9">
    <source>
        <dbReference type="PROSITE" id="PS50893"/>
    </source>
</evidence>
<dbReference type="Pfam" id="PF00664">
    <property type="entry name" value="ABC_membrane"/>
    <property type="match status" value="1"/>
</dbReference>
<dbReference type="CDD" id="cd18579">
    <property type="entry name" value="ABC_6TM_ABCC_D1"/>
    <property type="match status" value="1"/>
</dbReference>